<comment type="caution">
    <text evidence="2">The sequence shown here is derived from an EMBL/GenBank/DDBJ whole genome shotgun (WGS) entry which is preliminary data.</text>
</comment>
<evidence type="ECO:0000313" key="2">
    <source>
        <dbReference type="EMBL" id="ROP83213.1"/>
    </source>
</evidence>
<dbReference type="AlphaFoldDB" id="A0A3N1KNA9"/>
<dbReference type="PROSITE" id="PS51257">
    <property type="entry name" value="PROKAR_LIPOPROTEIN"/>
    <property type="match status" value="1"/>
</dbReference>
<evidence type="ECO:0000256" key="1">
    <source>
        <dbReference type="SAM" id="SignalP"/>
    </source>
</evidence>
<dbReference type="OrthoDB" id="8477520at2"/>
<dbReference type="PANTHER" id="PTHR42941">
    <property type="entry name" value="SLL1037 PROTEIN"/>
    <property type="match status" value="1"/>
</dbReference>
<evidence type="ECO:0000313" key="3">
    <source>
        <dbReference type="Proteomes" id="UP000278222"/>
    </source>
</evidence>
<reference evidence="2 3" key="1">
    <citation type="submission" date="2018-11" db="EMBL/GenBank/DDBJ databases">
        <title>Genomic Encyclopedia of Type Strains, Phase IV (KMG-IV): sequencing the most valuable type-strain genomes for metagenomic binning, comparative biology and taxonomic classification.</title>
        <authorList>
            <person name="Goeker M."/>
        </authorList>
    </citation>
    <scope>NUCLEOTIDE SEQUENCE [LARGE SCALE GENOMIC DNA]</scope>
    <source>
        <strain evidence="2 3">DSM 5900</strain>
    </source>
</reference>
<accession>A0A3N1KNA9</accession>
<dbReference type="NCBIfam" id="TIGR02122">
    <property type="entry name" value="TRAP_TAXI"/>
    <property type="match status" value="1"/>
</dbReference>
<keyword evidence="3" id="KW-1185">Reference proteome</keyword>
<keyword evidence="1" id="KW-0732">Signal</keyword>
<protein>
    <recommendedName>
        <fullName evidence="4">TRAP transporter TAXI family solute receptor</fullName>
    </recommendedName>
</protein>
<dbReference type="RefSeq" id="WP_123694265.1">
    <property type="nucleotide sequence ID" value="NZ_AP019700.1"/>
</dbReference>
<dbReference type="InterPro" id="IPR011852">
    <property type="entry name" value="TRAP_TAXI"/>
</dbReference>
<dbReference type="CDD" id="cd13520">
    <property type="entry name" value="PBP2_TAXI_TRAP"/>
    <property type="match status" value="1"/>
</dbReference>
<dbReference type="Proteomes" id="UP000278222">
    <property type="component" value="Unassembled WGS sequence"/>
</dbReference>
<evidence type="ECO:0008006" key="4">
    <source>
        <dbReference type="Google" id="ProtNLM"/>
    </source>
</evidence>
<feature type="signal peptide" evidence="1">
    <location>
        <begin position="1"/>
        <end position="24"/>
    </location>
</feature>
<dbReference type="Gene3D" id="3.40.190.10">
    <property type="entry name" value="Periplasmic binding protein-like II"/>
    <property type="match status" value="2"/>
</dbReference>
<dbReference type="SUPFAM" id="SSF53850">
    <property type="entry name" value="Periplasmic binding protein-like II"/>
    <property type="match status" value="1"/>
</dbReference>
<organism evidence="2 3">
    <name type="scientific">Stella humosa</name>
    <dbReference type="NCBI Taxonomy" id="94"/>
    <lineage>
        <taxon>Bacteria</taxon>
        <taxon>Pseudomonadati</taxon>
        <taxon>Pseudomonadota</taxon>
        <taxon>Alphaproteobacteria</taxon>
        <taxon>Rhodospirillales</taxon>
        <taxon>Stellaceae</taxon>
        <taxon>Stella</taxon>
    </lineage>
</organism>
<sequence length="316" mass="32960">MTLHTKSILAALAVSAACAAPAAAADIKLMTGPQGGVWVPLGGQLKDMWEKAIPGLSVQSLPGAGIANMRGIEESKTEIGFGNSISTVDALAGNAPFNKPHNTICNIATLYPQYYQLVTPTAAGIKSVKDLKGKSITTQPRGNTGELITAQLLKVHGLAYSDVKVSFVSYTDSVTQMQDGHAVAFGLGTAIPAGSIMDLASARDITLMDLSDSLEGMKKLNPGYTLVTVPKGTYAKQDRDVQVIGYATHVAAACKLPADQVYTMTKTMAANVPSMAAVYKGITGLTPKAMAEDIGVPFHPGAAKFYAESGITVKTR</sequence>
<feature type="chain" id="PRO_5018241881" description="TRAP transporter TAXI family solute receptor" evidence="1">
    <location>
        <begin position="25"/>
        <end position="316"/>
    </location>
</feature>
<dbReference type="PANTHER" id="PTHR42941:SF1">
    <property type="entry name" value="SLL1037 PROTEIN"/>
    <property type="match status" value="1"/>
</dbReference>
<proteinExistence type="predicted"/>
<dbReference type="EMBL" id="RJKX01000017">
    <property type="protein sequence ID" value="ROP83213.1"/>
    <property type="molecule type" value="Genomic_DNA"/>
</dbReference>
<name>A0A3N1KNA9_9PROT</name>
<dbReference type="Pfam" id="PF16868">
    <property type="entry name" value="NMT1_3"/>
    <property type="match status" value="1"/>
</dbReference>
<gene>
    <name evidence="2" type="ORF">EDC65_4744</name>
</gene>